<keyword evidence="2" id="KW-1185">Reference proteome</keyword>
<gene>
    <name evidence="1" type="ORF">SAMN02746098_03125</name>
</gene>
<dbReference type="EMBL" id="FQXJ01000011">
    <property type="protein sequence ID" value="SHI21659.1"/>
    <property type="molecule type" value="Genomic_DNA"/>
</dbReference>
<dbReference type="STRING" id="1121420.SAMN02746098_03125"/>
<dbReference type="AlphaFoldDB" id="A0A1M5ZBW9"/>
<name>A0A1M5ZBW9_9FIRM</name>
<proteinExistence type="predicted"/>
<sequence>MSSNCENCKMRIKAEQKPNSFLAKFWRWHTRWCPGWKAYQKELTGKK</sequence>
<protein>
    <submittedName>
        <fullName evidence="1">Uncharacterized protein</fullName>
    </submittedName>
</protein>
<evidence type="ECO:0000313" key="1">
    <source>
        <dbReference type="EMBL" id="SHI21659.1"/>
    </source>
</evidence>
<organism evidence="1 2">
    <name type="scientific">Desulfosporosinus lacus DSM 15449</name>
    <dbReference type="NCBI Taxonomy" id="1121420"/>
    <lineage>
        <taxon>Bacteria</taxon>
        <taxon>Bacillati</taxon>
        <taxon>Bacillota</taxon>
        <taxon>Clostridia</taxon>
        <taxon>Eubacteriales</taxon>
        <taxon>Desulfitobacteriaceae</taxon>
        <taxon>Desulfosporosinus</taxon>
    </lineage>
</organism>
<accession>A0A1M5ZBW9</accession>
<reference evidence="2" key="1">
    <citation type="submission" date="2016-11" db="EMBL/GenBank/DDBJ databases">
        <authorList>
            <person name="Varghese N."/>
            <person name="Submissions S."/>
        </authorList>
    </citation>
    <scope>NUCLEOTIDE SEQUENCE [LARGE SCALE GENOMIC DNA]</scope>
    <source>
        <strain evidence="2">DSM 15449</strain>
    </source>
</reference>
<dbReference type="RefSeq" id="WP_169315199.1">
    <property type="nucleotide sequence ID" value="NZ_FQXJ01000011.1"/>
</dbReference>
<dbReference type="Proteomes" id="UP000183954">
    <property type="component" value="Unassembled WGS sequence"/>
</dbReference>
<evidence type="ECO:0000313" key="2">
    <source>
        <dbReference type="Proteomes" id="UP000183954"/>
    </source>
</evidence>